<name>A0A348APN9_9FIRM</name>
<feature type="domain" description="Penicillin binding protein A dimerisation" evidence="3">
    <location>
        <begin position="68"/>
        <end position="133"/>
    </location>
</feature>
<feature type="transmembrane region" description="Helical" evidence="1">
    <location>
        <begin position="21"/>
        <end position="41"/>
    </location>
</feature>
<dbReference type="InterPro" id="IPR050515">
    <property type="entry name" value="Beta-lactam/transpept"/>
</dbReference>
<dbReference type="GO" id="GO:0071555">
    <property type="term" value="P:cell wall organization"/>
    <property type="evidence" value="ECO:0007669"/>
    <property type="project" value="TreeGrafter"/>
</dbReference>
<evidence type="ECO:0000259" key="2">
    <source>
        <dbReference type="Pfam" id="PF00905"/>
    </source>
</evidence>
<dbReference type="Pfam" id="PF00905">
    <property type="entry name" value="Transpeptidase"/>
    <property type="match status" value="1"/>
</dbReference>
<keyword evidence="1" id="KW-1133">Transmembrane helix</keyword>
<evidence type="ECO:0000256" key="1">
    <source>
        <dbReference type="SAM" id="Phobius"/>
    </source>
</evidence>
<dbReference type="SUPFAM" id="SSF56519">
    <property type="entry name" value="Penicillin binding protein dimerisation domain"/>
    <property type="match status" value="1"/>
</dbReference>
<dbReference type="GO" id="GO:0071972">
    <property type="term" value="F:peptidoglycan L,D-transpeptidase activity"/>
    <property type="evidence" value="ECO:0007669"/>
    <property type="project" value="TreeGrafter"/>
</dbReference>
<organism evidence="4 5">
    <name type="scientific">Methylomusa anaerophila</name>
    <dbReference type="NCBI Taxonomy" id="1930071"/>
    <lineage>
        <taxon>Bacteria</taxon>
        <taxon>Bacillati</taxon>
        <taxon>Bacillota</taxon>
        <taxon>Negativicutes</taxon>
        <taxon>Selenomonadales</taxon>
        <taxon>Sporomusaceae</taxon>
        <taxon>Methylomusa</taxon>
    </lineage>
</organism>
<evidence type="ECO:0000313" key="5">
    <source>
        <dbReference type="Proteomes" id="UP000276437"/>
    </source>
</evidence>
<reference evidence="4 5" key="1">
    <citation type="journal article" date="2018" name="Int. J. Syst. Evol. Microbiol.">
        <title>Methylomusa anaerophila gen. nov., sp. nov., an anaerobic methanol-utilizing bacterium isolated from a microbial fuel cell.</title>
        <authorList>
            <person name="Amano N."/>
            <person name="Yamamuro A."/>
            <person name="Miyahara M."/>
            <person name="Kouzuma A."/>
            <person name="Abe T."/>
            <person name="Watanabe K."/>
        </authorList>
    </citation>
    <scope>NUCLEOTIDE SEQUENCE [LARGE SCALE GENOMIC DNA]</scope>
    <source>
        <strain evidence="4 5">MMFC1</strain>
    </source>
</reference>
<dbReference type="GO" id="GO:0008658">
    <property type="term" value="F:penicillin binding"/>
    <property type="evidence" value="ECO:0007669"/>
    <property type="project" value="InterPro"/>
</dbReference>
<evidence type="ECO:0000259" key="3">
    <source>
        <dbReference type="Pfam" id="PF21922"/>
    </source>
</evidence>
<accession>A0A348APN9</accession>
<proteinExistence type="predicted"/>
<dbReference type="KEGG" id="mana:MAMMFC1_03746"/>
<dbReference type="Pfam" id="PF21922">
    <property type="entry name" value="PBP_dimer_2"/>
    <property type="match status" value="1"/>
</dbReference>
<dbReference type="Proteomes" id="UP000276437">
    <property type="component" value="Chromosome"/>
</dbReference>
<dbReference type="GO" id="GO:0005886">
    <property type="term" value="C:plasma membrane"/>
    <property type="evidence" value="ECO:0007669"/>
    <property type="project" value="TreeGrafter"/>
</dbReference>
<dbReference type="Gene3D" id="3.40.710.10">
    <property type="entry name" value="DD-peptidase/beta-lactamase superfamily"/>
    <property type="match status" value="1"/>
</dbReference>
<dbReference type="InterPro" id="IPR001460">
    <property type="entry name" value="PCN-bd_Tpept"/>
</dbReference>
<dbReference type="Gene3D" id="3.90.1310.10">
    <property type="entry name" value="Penicillin-binding protein 2a (Domain 2)"/>
    <property type="match status" value="1"/>
</dbReference>
<dbReference type="RefSeq" id="WP_126309918.1">
    <property type="nucleotide sequence ID" value="NZ_AP018449.1"/>
</dbReference>
<feature type="domain" description="Penicillin-binding protein transpeptidase" evidence="2">
    <location>
        <begin position="174"/>
        <end position="480"/>
    </location>
</feature>
<dbReference type="PANTHER" id="PTHR30627">
    <property type="entry name" value="PEPTIDOGLYCAN D,D-TRANSPEPTIDASE"/>
    <property type="match status" value="1"/>
</dbReference>
<sequence>MLSNHSPDSHDNIYDNIRRNVRFTGLCLIVLLTLLFIYVSYLQVVQSEYLAFHPLNRRFAEASRKIERGKILDAKHNVLAYSKIINNNNDNNEYGRQYPYGAMYAPVIGYDSIKYGKSGIESAGDIYLSGRNTPEYRLGPINRLFGSKPGNTVLLTVDSNLQETAYRALGSSQGAVVVLEPHTGAILALVSKPSFDPDSIDSNWANISQAQNSPLLNRATQGLYPPGSIIKVLIAELALSANIADKDTRFNCSGSLKIGPDYVLNETNSQAHGRVSLEQALAVSCNVTFGSLALELGRNKIAQGFESFGFSRLLDGEFIESPVHLPEFDRLSDGDLAQIGIGQGSLLVTPLRMAMLAATIANNGTTMKPFLIQKVITLDGTVIKGHVPEKWLSPVSPKLSDSLSKMMVKVVQEGTGTSANISGITIAGKTGTAENPHGAAHAWFIGFAPADNPRVAMAVIVENGGSGGSVAAPIARQIFEQALR</sequence>
<gene>
    <name evidence="4" type="primary">pbpA</name>
    <name evidence="4" type="ORF">MAMMFC1_03746</name>
</gene>
<dbReference type="OrthoDB" id="9770103at2"/>
<dbReference type="SUPFAM" id="SSF56601">
    <property type="entry name" value="beta-lactamase/transpeptidase-like"/>
    <property type="match status" value="1"/>
</dbReference>
<dbReference type="EMBL" id="AP018449">
    <property type="protein sequence ID" value="BBB93037.1"/>
    <property type="molecule type" value="Genomic_DNA"/>
</dbReference>
<dbReference type="InterPro" id="IPR036138">
    <property type="entry name" value="PBP_dimer_sf"/>
</dbReference>
<dbReference type="AlphaFoldDB" id="A0A348APN9"/>
<dbReference type="PANTHER" id="PTHR30627:SF24">
    <property type="entry name" value="PENICILLIN-BINDING PROTEIN 4B"/>
    <property type="match status" value="1"/>
</dbReference>
<dbReference type="InterPro" id="IPR054120">
    <property type="entry name" value="PBPA_dimer"/>
</dbReference>
<protein>
    <submittedName>
        <fullName evidence="4">Penicillin-binding protein 4*A</fullName>
    </submittedName>
</protein>
<evidence type="ECO:0000313" key="4">
    <source>
        <dbReference type="EMBL" id="BBB93037.1"/>
    </source>
</evidence>
<dbReference type="InterPro" id="IPR012338">
    <property type="entry name" value="Beta-lactam/transpept-like"/>
</dbReference>
<keyword evidence="1" id="KW-0472">Membrane</keyword>
<keyword evidence="5" id="KW-1185">Reference proteome</keyword>
<keyword evidence="1" id="KW-0812">Transmembrane</keyword>